<dbReference type="KEGG" id="msaa:QYS49_31105"/>
<dbReference type="AlphaFoldDB" id="A0AA49JGS7"/>
<accession>A0AA49JGS7</accession>
<protein>
    <recommendedName>
        <fullName evidence="4">DUF1579 domain-containing protein</fullName>
    </recommendedName>
</protein>
<evidence type="ECO:0000256" key="1">
    <source>
        <dbReference type="SAM" id="SignalP"/>
    </source>
</evidence>
<keyword evidence="1" id="KW-0732">Signal</keyword>
<proteinExistence type="predicted"/>
<dbReference type="Proteomes" id="UP001230496">
    <property type="component" value="Chromosome"/>
</dbReference>
<keyword evidence="3" id="KW-1185">Reference proteome</keyword>
<evidence type="ECO:0000313" key="2">
    <source>
        <dbReference type="EMBL" id="WKK75820.2"/>
    </source>
</evidence>
<feature type="signal peptide" evidence="1">
    <location>
        <begin position="1"/>
        <end position="23"/>
    </location>
</feature>
<dbReference type="EMBL" id="CP129971">
    <property type="protein sequence ID" value="WKK75820.2"/>
    <property type="molecule type" value="Genomic_DNA"/>
</dbReference>
<evidence type="ECO:0008006" key="4">
    <source>
        <dbReference type="Google" id="ProtNLM"/>
    </source>
</evidence>
<dbReference type="RefSeq" id="WP_308350953.1">
    <property type="nucleotide sequence ID" value="NZ_CP129971.1"/>
</dbReference>
<feature type="chain" id="PRO_5041452331" description="DUF1579 domain-containing protein" evidence="1">
    <location>
        <begin position="24"/>
        <end position="173"/>
    </location>
</feature>
<sequence>MKTIYLKINCVLCFFFLVNYTLTAQKTHDNSIQKSEMAKISFLEGDWKGSGWIMRQDRKKHYFEQSENVILTLNGTAILIEGIGKQERDTVHHALAIINYDTEKQEYNFRSYLKDGKSGDSKMELLDEKLYWYPTSYIRYIISINENNEWIEIGEINKADNWYKFFEMKLTKL</sequence>
<name>A0AA49JGS7_9BACT</name>
<gene>
    <name evidence="2" type="ORF">QYS49_31105</name>
</gene>
<reference evidence="2 3" key="1">
    <citation type="submission" date="2023-08" db="EMBL/GenBank/DDBJ databases">
        <title>Comparative genomics and taxonomic characterization of three novel marine species of genus Marivirga.</title>
        <authorList>
            <person name="Muhammad N."/>
            <person name="Kim S.-G."/>
        </authorList>
    </citation>
    <scope>NUCLEOTIDE SEQUENCE [LARGE SCALE GENOMIC DNA]</scope>
    <source>
        <strain evidence="2 3">BDSF4-3</strain>
    </source>
</reference>
<organism evidence="2 3">
    <name type="scientific">Marivirga salinarum</name>
    <dbReference type="NCBI Taxonomy" id="3059078"/>
    <lineage>
        <taxon>Bacteria</taxon>
        <taxon>Pseudomonadati</taxon>
        <taxon>Bacteroidota</taxon>
        <taxon>Cytophagia</taxon>
        <taxon>Cytophagales</taxon>
        <taxon>Marivirgaceae</taxon>
        <taxon>Marivirga</taxon>
    </lineage>
</organism>
<evidence type="ECO:0000313" key="3">
    <source>
        <dbReference type="Proteomes" id="UP001230496"/>
    </source>
</evidence>